<dbReference type="OrthoDB" id="166762at2157"/>
<keyword evidence="5" id="KW-1185">Reference proteome</keyword>
<dbReference type="GO" id="GO:0008270">
    <property type="term" value="F:zinc ion binding"/>
    <property type="evidence" value="ECO:0007669"/>
    <property type="project" value="UniProtKB-KW"/>
</dbReference>
<organism evidence="4 5">
    <name type="scientific">Halocalculus aciditolerans</name>
    <dbReference type="NCBI Taxonomy" id="1383812"/>
    <lineage>
        <taxon>Archaea</taxon>
        <taxon>Methanobacteriati</taxon>
        <taxon>Methanobacteriota</taxon>
        <taxon>Stenosarchaea group</taxon>
        <taxon>Halobacteria</taxon>
        <taxon>Halobacteriales</taxon>
        <taxon>Halobacteriaceae</taxon>
        <taxon>Halocalculus</taxon>
    </lineage>
</organism>
<reference evidence="4" key="2">
    <citation type="submission" date="2020-09" db="EMBL/GenBank/DDBJ databases">
        <authorList>
            <person name="Sun Q."/>
            <person name="Ohkuma M."/>
        </authorList>
    </citation>
    <scope>NUCLEOTIDE SEQUENCE</scope>
    <source>
        <strain evidence="4">JCM 19596</strain>
    </source>
</reference>
<evidence type="ECO:0000256" key="2">
    <source>
        <dbReference type="SAM" id="MobiDB-lite"/>
    </source>
</evidence>
<dbReference type="RefSeq" id="WP_188974733.1">
    <property type="nucleotide sequence ID" value="NZ_BMPG01000001.1"/>
</dbReference>
<evidence type="ECO:0000313" key="4">
    <source>
        <dbReference type="EMBL" id="GGL46333.1"/>
    </source>
</evidence>
<feature type="compositionally biased region" description="Basic residues" evidence="2">
    <location>
        <begin position="1"/>
        <end position="15"/>
    </location>
</feature>
<dbReference type="EMBL" id="BMPG01000001">
    <property type="protein sequence ID" value="GGL46333.1"/>
    <property type="molecule type" value="Genomic_DNA"/>
</dbReference>
<comment type="caution">
    <text evidence="4">The sequence shown here is derived from an EMBL/GenBank/DDBJ whole genome shotgun (WGS) entry which is preliminary data.</text>
</comment>
<keyword evidence="1" id="KW-0863">Zinc-finger</keyword>
<dbReference type="AlphaFoldDB" id="A0A830F1N4"/>
<evidence type="ECO:0000313" key="5">
    <source>
        <dbReference type="Proteomes" id="UP000607197"/>
    </source>
</evidence>
<feature type="region of interest" description="Disordered" evidence="2">
    <location>
        <begin position="1"/>
        <end position="44"/>
    </location>
</feature>
<reference evidence="4" key="1">
    <citation type="journal article" date="2014" name="Int. J. Syst. Evol. Microbiol.">
        <title>Complete genome sequence of Corynebacterium casei LMG S-19264T (=DSM 44701T), isolated from a smear-ripened cheese.</title>
        <authorList>
            <consortium name="US DOE Joint Genome Institute (JGI-PGF)"/>
            <person name="Walter F."/>
            <person name="Albersmeier A."/>
            <person name="Kalinowski J."/>
            <person name="Ruckert C."/>
        </authorList>
    </citation>
    <scope>NUCLEOTIDE SEQUENCE</scope>
    <source>
        <strain evidence="4">JCM 19596</strain>
    </source>
</reference>
<dbReference type="Proteomes" id="UP000607197">
    <property type="component" value="Unassembled WGS sequence"/>
</dbReference>
<feature type="domain" description="SWIM-type" evidence="3">
    <location>
        <begin position="55"/>
        <end position="87"/>
    </location>
</feature>
<gene>
    <name evidence="4" type="ORF">GCM10009039_00920</name>
</gene>
<evidence type="ECO:0000256" key="1">
    <source>
        <dbReference type="PROSITE-ProRule" id="PRU00325"/>
    </source>
</evidence>
<proteinExistence type="predicted"/>
<accession>A0A830F1N4</accession>
<name>A0A830F1N4_9EURY</name>
<dbReference type="PROSITE" id="PS50966">
    <property type="entry name" value="ZF_SWIM"/>
    <property type="match status" value="1"/>
</dbReference>
<sequence length="212" mass="23400">MVQSKHTRTSLHRKTPLSPGGPTATRADRARSEPMAVEPLGGGRYDVVTHDDHVYTVTLPESRCTCPDSKYRGENCKHIRRVAIDVTERRVPAPGQEETPCADCGAATFTPEDDDTLAYCPRCTLRPGTYVRDRERGDVLVVRDTTSERADETAIPGADHTVASYPTNGEYAANDVVVDVLYPLGSDVDPADLDARRLRSYAFPRGRLERLD</sequence>
<evidence type="ECO:0000259" key="3">
    <source>
        <dbReference type="PROSITE" id="PS50966"/>
    </source>
</evidence>
<dbReference type="InterPro" id="IPR007527">
    <property type="entry name" value="Znf_SWIM"/>
</dbReference>
<keyword evidence="1" id="KW-0479">Metal-binding</keyword>
<keyword evidence="1" id="KW-0862">Zinc</keyword>
<dbReference type="Pfam" id="PF04434">
    <property type="entry name" value="SWIM"/>
    <property type="match status" value="1"/>
</dbReference>
<protein>
    <recommendedName>
        <fullName evidence="3">SWIM-type domain-containing protein</fullName>
    </recommendedName>
</protein>